<protein>
    <submittedName>
        <fullName evidence="1">Enoyl-CoA hydratase/isomerase family protein</fullName>
    </submittedName>
</protein>
<dbReference type="EMBL" id="WNXQ01000001">
    <property type="protein sequence ID" value="MWB76873.1"/>
    <property type="molecule type" value="Genomic_DNA"/>
</dbReference>
<keyword evidence="1" id="KW-0413">Isomerase</keyword>
<dbReference type="Pfam" id="PF00378">
    <property type="entry name" value="ECH_1"/>
    <property type="match status" value="1"/>
</dbReference>
<dbReference type="Proteomes" id="UP000443843">
    <property type="component" value="Unassembled WGS sequence"/>
</dbReference>
<dbReference type="NCBIfam" id="NF005073">
    <property type="entry name" value="PRK06495.1"/>
    <property type="match status" value="1"/>
</dbReference>
<proteinExistence type="predicted"/>
<dbReference type="InterPro" id="IPR001753">
    <property type="entry name" value="Enoyl-CoA_hydra/iso"/>
</dbReference>
<dbReference type="InterPro" id="IPR029045">
    <property type="entry name" value="ClpP/crotonase-like_dom_sf"/>
</dbReference>
<dbReference type="AlphaFoldDB" id="A0A844W7Z6"/>
<gene>
    <name evidence="1" type="ORF">GLS40_02405</name>
</gene>
<reference evidence="1 2" key="1">
    <citation type="submission" date="2019-11" db="EMBL/GenBank/DDBJ databases">
        <title>Pseudooceanicola pacifica sp. nov., isolated from deep-sea sediment of the Pacific Ocean.</title>
        <authorList>
            <person name="Lyu L."/>
        </authorList>
    </citation>
    <scope>NUCLEOTIDE SEQUENCE [LARGE SCALE GENOMIC DNA]</scope>
    <source>
        <strain evidence="1 2">216_PA32_1</strain>
    </source>
</reference>
<dbReference type="Gene3D" id="3.90.226.10">
    <property type="entry name" value="2-enoyl-CoA Hydratase, Chain A, domain 1"/>
    <property type="match status" value="1"/>
</dbReference>
<dbReference type="PANTHER" id="PTHR11941">
    <property type="entry name" value="ENOYL-COA HYDRATASE-RELATED"/>
    <property type="match status" value="1"/>
</dbReference>
<organism evidence="1 2">
    <name type="scientific">Pseudooceanicola pacificus</name>
    <dbReference type="NCBI Taxonomy" id="2676438"/>
    <lineage>
        <taxon>Bacteria</taxon>
        <taxon>Pseudomonadati</taxon>
        <taxon>Pseudomonadota</taxon>
        <taxon>Alphaproteobacteria</taxon>
        <taxon>Rhodobacterales</taxon>
        <taxon>Paracoccaceae</taxon>
        <taxon>Pseudooceanicola</taxon>
    </lineage>
</organism>
<dbReference type="GO" id="GO:0006635">
    <property type="term" value="P:fatty acid beta-oxidation"/>
    <property type="evidence" value="ECO:0007669"/>
    <property type="project" value="TreeGrafter"/>
</dbReference>
<comment type="caution">
    <text evidence="1">The sequence shown here is derived from an EMBL/GenBank/DDBJ whole genome shotgun (WGS) entry which is preliminary data.</text>
</comment>
<accession>A0A844W7Z6</accession>
<name>A0A844W7Z6_9RHOB</name>
<dbReference type="GO" id="GO:0016853">
    <property type="term" value="F:isomerase activity"/>
    <property type="evidence" value="ECO:0007669"/>
    <property type="project" value="UniProtKB-KW"/>
</dbReference>
<evidence type="ECO:0000313" key="2">
    <source>
        <dbReference type="Proteomes" id="UP000443843"/>
    </source>
</evidence>
<evidence type="ECO:0000313" key="1">
    <source>
        <dbReference type="EMBL" id="MWB76873.1"/>
    </source>
</evidence>
<dbReference type="SUPFAM" id="SSF52096">
    <property type="entry name" value="ClpP/crotonase"/>
    <property type="match status" value="1"/>
</dbReference>
<keyword evidence="2" id="KW-1185">Reference proteome</keyword>
<sequence>MVKHIRYEVENYIATVTLARPKVNALNREMRAEIQFAFDEISERKDVRVAILTADGHVFCAGADLKDRPDPDVPGDGLLHNRIVRETNNPIRECNKFVIAAVNGPALGAGFGIAAACDIMYASSNATFGMPEINVGLAGGGSMLRQLFGKSRMRRMMATGEAFPAEELYRLGVIEDCTTPEDLMPTVRALAEEIAAKNPAGLKIAKRSANLVDLMSPRDAYIFEQQYTLELGRTHNAVEARTARLEKRPPNFIDE</sequence>
<dbReference type="PANTHER" id="PTHR11941:SF54">
    <property type="entry name" value="ENOYL-COA HYDRATASE, MITOCHONDRIAL"/>
    <property type="match status" value="1"/>
</dbReference>
<dbReference type="CDD" id="cd06558">
    <property type="entry name" value="crotonase-like"/>
    <property type="match status" value="1"/>
</dbReference>